<feature type="region of interest" description="Disordered" evidence="10">
    <location>
        <begin position="150"/>
        <end position="173"/>
    </location>
</feature>
<feature type="coiled-coil region" evidence="9">
    <location>
        <begin position="459"/>
        <end position="518"/>
    </location>
</feature>
<evidence type="ECO:0000256" key="2">
    <source>
        <dbReference type="ARBA" id="ARBA00022490"/>
    </source>
</evidence>
<evidence type="ECO:0000256" key="6">
    <source>
        <dbReference type="ARBA" id="ARBA00023212"/>
    </source>
</evidence>
<keyword evidence="2" id="KW-0963">Cytoplasm</keyword>
<proteinExistence type="inferred from homology"/>
<dbReference type="PANTHER" id="PTHR23311">
    <property type="entry name" value="HEAT SHOCK REGULATED 2"/>
    <property type="match status" value="1"/>
</dbReference>
<comment type="subcellular location">
    <subcellularLocation>
        <location evidence="1">Cytoplasm</location>
        <location evidence="1">Cytoskeleton</location>
        <location evidence="1">Microtubule organizing center</location>
        <location evidence="1">Centrosome</location>
    </subcellularLocation>
</comment>
<evidence type="ECO:0000256" key="5">
    <source>
        <dbReference type="ARBA" id="ARBA00023054"/>
    </source>
</evidence>
<comment type="caution">
    <text evidence="11">The sequence shown here is derived from an EMBL/GenBank/DDBJ whole genome shotgun (WGS) entry which is preliminary data.</text>
</comment>
<reference evidence="11 12" key="1">
    <citation type="journal article" date="2021" name="Cell">
        <title>Tracing the genetic footprints of vertebrate landing in non-teleost ray-finned fishes.</title>
        <authorList>
            <person name="Bi X."/>
            <person name="Wang K."/>
            <person name="Yang L."/>
            <person name="Pan H."/>
            <person name="Jiang H."/>
            <person name="Wei Q."/>
            <person name="Fang M."/>
            <person name="Yu H."/>
            <person name="Zhu C."/>
            <person name="Cai Y."/>
            <person name="He Y."/>
            <person name="Gan X."/>
            <person name="Zeng H."/>
            <person name="Yu D."/>
            <person name="Zhu Y."/>
            <person name="Jiang H."/>
            <person name="Qiu Q."/>
            <person name="Yang H."/>
            <person name="Zhang Y.E."/>
            <person name="Wang W."/>
            <person name="Zhu M."/>
            <person name="He S."/>
            <person name="Zhang G."/>
        </authorList>
    </citation>
    <scope>NUCLEOTIDE SEQUENCE [LARGE SCALE GENOMIC DNA]</scope>
    <source>
        <strain evidence="11">Bchr_013</strain>
    </source>
</reference>
<evidence type="ECO:0000256" key="7">
    <source>
        <dbReference type="ARBA" id="ARBA00061023"/>
    </source>
</evidence>
<evidence type="ECO:0000256" key="9">
    <source>
        <dbReference type="SAM" id="Coils"/>
    </source>
</evidence>
<dbReference type="GO" id="GO:0034451">
    <property type="term" value="C:centriolar satellite"/>
    <property type="evidence" value="ECO:0007669"/>
    <property type="project" value="UniProtKB-ARBA"/>
</dbReference>
<dbReference type="FunFam" id="3.80.10.10:FF:000489">
    <property type="entry name" value="Centrosomal protein of 72 kDa"/>
    <property type="match status" value="1"/>
</dbReference>
<keyword evidence="12" id="KW-1185">Reference proteome</keyword>
<sequence length="629" mass="72036">MAAETLSITEQWIRERVNLQHRNLADVRSLSLPGSYEGKIGHLGYSLKNFVRLKTLDLSRNSLVSLEGIQHLKHLEKLNLYYNCIPLLKELYYLRNLSSLKELDLRLNPVVKNEPDYRLFLVHMLPNLRKLDDRPVRDSERKAAIMHFSTETSYDNPDRGPPNEIGNPRAGQPRVSYVSSLSKKLSAIDDDDEAVLNLIAKCNWDLNRPPTISGSVQKTLEAELLQNNSGGNEVLCANGYQSSEELTASKKDFQKQSYQKPLDTTEKFRHQSNLPAAKATYKKATENGKRTGEGIRVTFTDEQPKASRLDTNLKFQDEAEAYYKITGRGHFTPHPGLSVSDPVNVERPLPHPSKLAASLANESPAFLMNQNGPSGGREQQQTIPVHNELPKNETRAAYSYTSQLPRDKKFHINPVQLEPLLDVVDKYWNGKKSLHCNEKFLSKAVSVLSTIYMVEETDNQKYHDEILKLKEENKVLQMQKENQENIYKSDTEGLSVQLNQARQQIAFLERQLNVKVEENYSLNNKLTSMEQEILNAKNPTSDLRLGELQSHNQQLMIEIDNLKRQVQHFDTIQELTSMLQESHRTLVSTNEHLLAELEATRSRHKSEVEQLHWSYNELKKTLDVFPHRA</sequence>
<accession>A0A8X7XCS5</accession>
<keyword evidence="4" id="KW-0677">Repeat</keyword>
<dbReference type="Proteomes" id="UP000886611">
    <property type="component" value="Unassembled WGS sequence"/>
</dbReference>
<dbReference type="EMBL" id="JAATIS010002524">
    <property type="protein sequence ID" value="KAG2464979.1"/>
    <property type="molecule type" value="Genomic_DNA"/>
</dbReference>
<dbReference type="InterPro" id="IPR001611">
    <property type="entry name" value="Leu-rich_rpt"/>
</dbReference>
<organism evidence="11 12">
    <name type="scientific">Polypterus senegalus</name>
    <name type="common">Senegal bichir</name>
    <dbReference type="NCBI Taxonomy" id="55291"/>
    <lineage>
        <taxon>Eukaryota</taxon>
        <taxon>Metazoa</taxon>
        <taxon>Chordata</taxon>
        <taxon>Craniata</taxon>
        <taxon>Vertebrata</taxon>
        <taxon>Euteleostomi</taxon>
        <taxon>Actinopterygii</taxon>
        <taxon>Polypteriformes</taxon>
        <taxon>Polypteridae</taxon>
        <taxon>Polypterus</taxon>
    </lineage>
</organism>
<dbReference type="Pfam" id="PF14580">
    <property type="entry name" value="LRR_9"/>
    <property type="match status" value="1"/>
</dbReference>
<comment type="similarity">
    <text evidence="7">Belongs to the CEP72 family.</text>
</comment>
<evidence type="ECO:0000256" key="3">
    <source>
        <dbReference type="ARBA" id="ARBA00022614"/>
    </source>
</evidence>
<feature type="non-terminal residue" evidence="11">
    <location>
        <position position="1"/>
    </location>
</feature>
<evidence type="ECO:0000256" key="4">
    <source>
        <dbReference type="ARBA" id="ARBA00022737"/>
    </source>
</evidence>
<dbReference type="PROSITE" id="PS51450">
    <property type="entry name" value="LRR"/>
    <property type="match status" value="2"/>
</dbReference>
<name>A0A8X7XCS5_POLSE</name>
<dbReference type="Gene3D" id="3.80.10.10">
    <property type="entry name" value="Ribonuclease Inhibitor"/>
    <property type="match status" value="1"/>
</dbReference>
<keyword evidence="6" id="KW-0206">Cytoskeleton</keyword>
<dbReference type="GeneID" id="120515944"/>
<dbReference type="SUPFAM" id="SSF52058">
    <property type="entry name" value="L domain-like"/>
    <property type="match status" value="1"/>
</dbReference>
<evidence type="ECO:0000313" key="11">
    <source>
        <dbReference type="EMBL" id="KAG2464979.1"/>
    </source>
</evidence>
<dbReference type="InterPro" id="IPR032675">
    <property type="entry name" value="LRR_dom_sf"/>
</dbReference>
<dbReference type="RefSeq" id="XP_039593269.1">
    <property type="nucleotide sequence ID" value="XM_039737335.1"/>
</dbReference>
<dbReference type="InterPro" id="IPR055320">
    <property type="entry name" value="CEP72-like"/>
</dbReference>
<gene>
    <name evidence="11" type="primary">Cep72</name>
    <name evidence="11" type="ORF">GTO96_0009801</name>
</gene>
<evidence type="ECO:0000256" key="8">
    <source>
        <dbReference type="ARBA" id="ARBA00070210"/>
    </source>
</evidence>
<feature type="non-terminal residue" evidence="11">
    <location>
        <position position="629"/>
    </location>
</feature>
<keyword evidence="3" id="KW-0433">Leucine-rich repeat</keyword>
<evidence type="ECO:0000256" key="10">
    <source>
        <dbReference type="SAM" id="MobiDB-lite"/>
    </source>
</evidence>
<protein>
    <recommendedName>
        <fullName evidence="8">Centrosomal protein of 72 kDa</fullName>
    </recommendedName>
</protein>
<evidence type="ECO:0000256" key="1">
    <source>
        <dbReference type="ARBA" id="ARBA00004300"/>
    </source>
</evidence>
<dbReference type="PANTHER" id="PTHR23311:SF5">
    <property type="entry name" value="CENTROSOMAL PROTEIN OF 72 KDA"/>
    <property type="match status" value="1"/>
</dbReference>
<dbReference type="OrthoDB" id="676979at2759"/>
<keyword evidence="5 9" id="KW-0175">Coiled coil</keyword>
<evidence type="ECO:0000313" key="12">
    <source>
        <dbReference type="Proteomes" id="UP000886611"/>
    </source>
</evidence>
<dbReference type="AlphaFoldDB" id="A0A8X7XCS5"/>